<dbReference type="InterPro" id="IPR021857">
    <property type="entry name" value="DUF3467"/>
</dbReference>
<sequence>MAGNVNFPGDTPQRIDIELPEEVAEGRYANLVMIAHSAEEFILDFIRIMPGLPKARVQSRIIITPSHAKRLLRALADNISRYEATYGEIEVPEAGPPIHFGGPSGEA</sequence>
<dbReference type="Proteomes" id="UP000185812">
    <property type="component" value="Unassembled WGS sequence"/>
</dbReference>
<dbReference type="Pfam" id="PF11950">
    <property type="entry name" value="DUF3467"/>
    <property type="match status" value="1"/>
</dbReference>
<evidence type="ECO:0000313" key="1">
    <source>
        <dbReference type="EMBL" id="SHK78300.1"/>
    </source>
</evidence>
<accession>A0A1M6V9Y9</accession>
<name>A0A1M6V9Y9_9BACT</name>
<dbReference type="RefSeq" id="WP_072715798.1">
    <property type="nucleotide sequence ID" value="NZ_FRAU01000006.1"/>
</dbReference>
<keyword evidence="2" id="KW-1185">Reference proteome</keyword>
<organism evidence="1 2">
    <name type="scientific">Rhodothermus profundi</name>
    <dbReference type="NCBI Taxonomy" id="633813"/>
    <lineage>
        <taxon>Bacteria</taxon>
        <taxon>Pseudomonadati</taxon>
        <taxon>Rhodothermota</taxon>
        <taxon>Rhodothermia</taxon>
        <taxon>Rhodothermales</taxon>
        <taxon>Rhodothermaceae</taxon>
        <taxon>Rhodothermus</taxon>
    </lineage>
</organism>
<protein>
    <recommendedName>
        <fullName evidence="3">DUF3467 domain-containing protein</fullName>
    </recommendedName>
</protein>
<evidence type="ECO:0008006" key="3">
    <source>
        <dbReference type="Google" id="ProtNLM"/>
    </source>
</evidence>
<reference evidence="2" key="1">
    <citation type="submission" date="2016-11" db="EMBL/GenBank/DDBJ databases">
        <authorList>
            <person name="Varghese N."/>
            <person name="Submissions S."/>
        </authorList>
    </citation>
    <scope>NUCLEOTIDE SEQUENCE [LARGE SCALE GENOMIC DNA]</scope>
    <source>
        <strain evidence="2">DSM 22212</strain>
    </source>
</reference>
<evidence type="ECO:0000313" key="2">
    <source>
        <dbReference type="Proteomes" id="UP000185812"/>
    </source>
</evidence>
<dbReference type="EMBL" id="FRAU01000006">
    <property type="protein sequence ID" value="SHK78300.1"/>
    <property type="molecule type" value="Genomic_DNA"/>
</dbReference>
<gene>
    <name evidence="1" type="ORF">SAMN04488087_1959</name>
</gene>
<dbReference type="OrthoDB" id="9813817at2"/>
<proteinExistence type="predicted"/>
<dbReference type="STRING" id="633813.SAMN04488087_1959"/>
<dbReference type="AlphaFoldDB" id="A0A1M6V9Y9"/>